<reference evidence="2" key="1">
    <citation type="journal article" date="2022" name="Int. J. Mol. Sci.">
        <title>Draft Genome of Tanacetum Coccineum: Genomic Comparison of Closely Related Tanacetum-Family Plants.</title>
        <authorList>
            <person name="Yamashiro T."/>
            <person name="Shiraishi A."/>
            <person name="Nakayama K."/>
            <person name="Satake H."/>
        </authorList>
    </citation>
    <scope>NUCLEOTIDE SEQUENCE</scope>
</reference>
<name>A0ABQ5EMZ5_9ASTR</name>
<keyword evidence="3" id="KW-1185">Reference proteome</keyword>
<sequence>MVRIHILVNDILNKGMIICKRIHNHATENIIWASPATSTPVELMEYEKSANMLPVVSQICRFAPQLHESAGGLPKMKIVSHSCSLAGSTSAMEVSIPIAFVLLGREHECNESFKLGRPPALSLTPQLHESAGGLPSLKLSLHSCSLPGSTNAMGIETSIALVLPAREHECNTSFGKVYWVRTSEVLGWTFEFSEDKEEDELSVEDNNDGRINDLEANNGIDESDMEEVLETLFDQPDEQKDKHSEDPFGLYPLLNKENIELARKVTEKDHSLSHPSGFTLKEGLNEGNTVNLDMKDYGENERDGNSFVNLEDGKDNSESVNKNSESKRSGHSKYSVLPRTGGSILNLMEEVVKVGQTMGYNMDGCIKDITEIIESQGEFGVNR</sequence>
<evidence type="ECO:0000313" key="2">
    <source>
        <dbReference type="EMBL" id="GJT52286.1"/>
    </source>
</evidence>
<gene>
    <name evidence="2" type="ORF">Tco_0978443</name>
</gene>
<reference evidence="2" key="2">
    <citation type="submission" date="2022-01" db="EMBL/GenBank/DDBJ databases">
        <authorList>
            <person name="Yamashiro T."/>
            <person name="Shiraishi A."/>
            <person name="Satake H."/>
            <person name="Nakayama K."/>
        </authorList>
    </citation>
    <scope>NUCLEOTIDE SEQUENCE</scope>
</reference>
<dbReference type="EMBL" id="BQNB010016481">
    <property type="protein sequence ID" value="GJT52286.1"/>
    <property type="molecule type" value="Genomic_DNA"/>
</dbReference>
<comment type="caution">
    <text evidence="2">The sequence shown here is derived from an EMBL/GenBank/DDBJ whole genome shotgun (WGS) entry which is preliminary data.</text>
</comment>
<evidence type="ECO:0000313" key="3">
    <source>
        <dbReference type="Proteomes" id="UP001151760"/>
    </source>
</evidence>
<feature type="region of interest" description="Disordered" evidence="1">
    <location>
        <begin position="266"/>
        <end position="335"/>
    </location>
</feature>
<evidence type="ECO:0008006" key="4">
    <source>
        <dbReference type="Google" id="ProtNLM"/>
    </source>
</evidence>
<evidence type="ECO:0000256" key="1">
    <source>
        <dbReference type="SAM" id="MobiDB-lite"/>
    </source>
</evidence>
<protein>
    <recommendedName>
        <fullName evidence="4">RNA-directed DNA polymerase, eukaryota</fullName>
    </recommendedName>
</protein>
<feature type="compositionally biased region" description="Basic and acidic residues" evidence="1">
    <location>
        <begin position="293"/>
        <end position="304"/>
    </location>
</feature>
<accession>A0ABQ5EMZ5</accession>
<organism evidence="2 3">
    <name type="scientific">Tanacetum coccineum</name>
    <dbReference type="NCBI Taxonomy" id="301880"/>
    <lineage>
        <taxon>Eukaryota</taxon>
        <taxon>Viridiplantae</taxon>
        <taxon>Streptophyta</taxon>
        <taxon>Embryophyta</taxon>
        <taxon>Tracheophyta</taxon>
        <taxon>Spermatophyta</taxon>
        <taxon>Magnoliopsida</taxon>
        <taxon>eudicotyledons</taxon>
        <taxon>Gunneridae</taxon>
        <taxon>Pentapetalae</taxon>
        <taxon>asterids</taxon>
        <taxon>campanulids</taxon>
        <taxon>Asterales</taxon>
        <taxon>Asteraceae</taxon>
        <taxon>Asteroideae</taxon>
        <taxon>Anthemideae</taxon>
        <taxon>Anthemidinae</taxon>
        <taxon>Tanacetum</taxon>
    </lineage>
</organism>
<proteinExistence type="predicted"/>
<dbReference type="Proteomes" id="UP001151760">
    <property type="component" value="Unassembled WGS sequence"/>
</dbReference>